<dbReference type="AlphaFoldDB" id="A0A9P4JMG8"/>
<evidence type="ECO:0000313" key="7">
    <source>
        <dbReference type="EMBL" id="KAF2202007.1"/>
    </source>
</evidence>
<dbReference type="PRINTS" id="PR00385">
    <property type="entry name" value="P450"/>
</dbReference>
<dbReference type="InterPro" id="IPR036396">
    <property type="entry name" value="Cyt_P450_sf"/>
</dbReference>
<proteinExistence type="inferred from homology"/>
<organism evidence="7 8">
    <name type="scientific">Delitschia confertaspora ATCC 74209</name>
    <dbReference type="NCBI Taxonomy" id="1513339"/>
    <lineage>
        <taxon>Eukaryota</taxon>
        <taxon>Fungi</taxon>
        <taxon>Dikarya</taxon>
        <taxon>Ascomycota</taxon>
        <taxon>Pezizomycotina</taxon>
        <taxon>Dothideomycetes</taxon>
        <taxon>Pleosporomycetidae</taxon>
        <taxon>Pleosporales</taxon>
        <taxon>Delitschiaceae</taxon>
        <taxon>Delitschia</taxon>
    </lineage>
</organism>
<dbReference type="EMBL" id="ML993952">
    <property type="protein sequence ID" value="KAF2202007.1"/>
    <property type="molecule type" value="Genomic_DNA"/>
</dbReference>
<keyword evidence="4 6" id="KW-0408">Iron</keyword>
<keyword evidence="2 6" id="KW-0479">Metal-binding</keyword>
<keyword evidence="6" id="KW-0349">Heme</keyword>
<keyword evidence="5" id="KW-0503">Monooxygenase</keyword>
<dbReference type="Pfam" id="PF00067">
    <property type="entry name" value="p450"/>
    <property type="match status" value="1"/>
</dbReference>
<dbReference type="InterPro" id="IPR050364">
    <property type="entry name" value="Cytochrome_P450_fung"/>
</dbReference>
<comment type="cofactor">
    <cofactor evidence="6">
        <name>heme</name>
        <dbReference type="ChEBI" id="CHEBI:30413"/>
    </cofactor>
</comment>
<dbReference type="InterPro" id="IPR001128">
    <property type="entry name" value="Cyt_P450"/>
</dbReference>
<dbReference type="GO" id="GO:0004497">
    <property type="term" value="F:monooxygenase activity"/>
    <property type="evidence" value="ECO:0007669"/>
    <property type="project" value="UniProtKB-KW"/>
</dbReference>
<evidence type="ECO:0000313" key="8">
    <source>
        <dbReference type="Proteomes" id="UP000799536"/>
    </source>
</evidence>
<keyword evidence="3" id="KW-0560">Oxidoreductase</keyword>
<dbReference type="GO" id="GO:0020037">
    <property type="term" value="F:heme binding"/>
    <property type="evidence" value="ECO:0007669"/>
    <property type="project" value="InterPro"/>
</dbReference>
<evidence type="ECO:0000256" key="6">
    <source>
        <dbReference type="PIRSR" id="PIRSR602401-1"/>
    </source>
</evidence>
<dbReference type="PRINTS" id="PR00463">
    <property type="entry name" value="EP450I"/>
</dbReference>
<keyword evidence="8" id="KW-1185">Reference proteome</keyword>
<comment type="similarity">
    <text evidence="1">Belongs to the cytochrome P450 family.</text>
</comment>
<dbReference type="PANTHER" id="PTHR46300:SF2">
    <property type="entry name" value="CYTOCHROME P450 MONOOXYGENASE ALNH-RELATED"/>
    <property type="match status" value="1"/>
</dbReference>
<dbReference type="CDD" id="cd11065">
    <property type="entry name" value="CYP64-like"/>
    <property type="match status" value="1"/>
</dbReference>
<dbReference type="OrthoDB" id="1055148at2759"/>
<feature type="binding site" description="axial binding residue" evidence="6">
    <location>
        <position position="435"/>
    </location>
    <ligand>
        <name>heme</name>
        <dbReference type="ChEBI" id="CHEBI:30413"/>
    </ligand>
    <ligandPart>
        <name>Fe</name>
        <dbReference type="ChEBI" id="CHEBI:18248"/>
    </ligandPart>
</feature>
<gene>
    <name evidence="7" type="ORF">GQ43DRAFT_392956</name>
</gene>
<dbReference type="SUPFAM" id="SSF48264">
    <property type="entry name" value="Cytochrome P450"/>
    <property type="match status" value="1"/>
</dbReference>
<accession>A0A9P4JMG8</accession>
<dbReference type="GO" id="GO:0005506">
    <property type="term" value="F:iron ion binding"/>
    <property type="evidence" value="ECO:0007669"/>
    <property type="project" value="InterPro"/>
</dbReference>
<evidence type="ECO:0000256" key="3">
    <source>
        <dbReference type="ARBA" id="ARBA00023002"/>
    </source>
</evidence>
<protein>
    <submittedName>
        <fullName evidence="7">Cytochrome P450</fullName>
    </submittedName>
</protein>
<evidence type="ECO:0000256" key="4">
    <source>
        <dbReference type="ARBA" id="ARBA00023004"/>
    </source>
</evidence>
<evidence type="ECO:0000256" key="1">
    <source>
        <dbReference type="ARBA" id="ARBA00010617"/>
    </source>
</evidence>
<dbReference type="InterPro" id="IPR002401">
    <property type="entry name" value="Cyt_P450_E_grp-I"/>
</dbReference>
<dbReference type="Proteomes" id="UP000799536">
    <property type="component" value="Unassembled WGS sequence"/>
</dbReference>
<dbReference type="Gene3D" id="1.10.630.10">
    <property type="entry name" value="Cytochrome P450"/>
    <property type="match status" value="1"/>
</dbReference>
<dbReference type="PANTHER" id="PTHR46300">
    <property type="entry name" value="P450, PUTATIVE (EUROFUNG)-RELATED-RELATED"/>
    <property type="match status" value="1"/>
</dbReference>
<name>A0A9P4JMG8_9PLEO</name>
<evidence type="ECO:0000256" key="5">
    <source>
        <dbReference type="ARBA" id="ARBA00023033"/>
    </source>
</evidence>
<evidence type="ECO:0000256" key="2">
    <source>
        <dbReference type="ARBA" id="ARBA00022723"/>
    </source>
</evidence>
<comment type="caution">
    <text evidence="7">The sequence shown here is derived from an EMBL/GenBank/DDBJ whole genome shotgun (WGS) entry which is preliminary data.</text>
</comment>
<dbReference type="GO" id="GO:0016705">
    <property type="term" value="F:oxidoreductase activity, acting on paired donors, with incorporation or reduction of molecular oxygen"/>
    <property type="evidence" value="ECO:0007669"/>
    <property type="project" value="InterPro"/>
</dbReference>
<reference evidence="7" key="1">
    <citation type="journal article" date="2020" name="Stud. Mycol.">
        <title>101 Dothideomycetes genomes: a test case for predicting lifestyles and emergence of pathogens.</title>
        <authorList>
            <person name="Haridas S."/>
            <person name="Albert R."/>
            <person name="Binder M."/>
            <person name="Bloem J."/>
            <person name="Labutti K."/>
            <person name="Salamov A."/>
            <person name="Andreopoulos B."/>
            <person name="Baker S."/>
            <person name="Barry K."/>
            <person name="Bills G."/>
            <person name="Bluhm B."/>
            <person name="Cannon C."/>
            <person name="Castanera R."/>
            <person name="Culley D."/>
            <person name="Daum C."/>
            <person name="Ezra D."/>
            <person name="Gonzalez J."/>
            <person name="Henrissat B."/>
            <person name="Kuo A."/>
            <person name="Liang C."/>
            <person name="Lipzen A."/>
            <person name="Lutzoni F."/>
            <person name="Magnuson J."/>
            <person name="Mondo S."/>
            <person name="Nolan M."/>
            <person name="Ohm R."/>
            <person name="Pangilinan J."/>
            <person name="Park H.-J."/>
            <person name="Ramirez L."/>
            <person name="Alfaro M."/>
            <person name="Sun H."/>
            <person name="Tritt A."/>
            <person name="Yoshinaga Y."/>
            <person name="Zwiers L.-H."/>
            <person name="Turgeon B."/>
            <person name="Goodwin S."/>
            <person name="Spatafora J."/>
            <person name="Crous P."/>
            <person name="Grigoriev I."/>
        </authorList>
    </citation>
    <scope>NUCLEOTIDE SEQUENCE</scope>
    <source>
        <strain evidence="7">ATCC 74209</strain>
    </source>
</reference>
<sequence length="524" mass="59413">MSILLTIIITALAAGLYELSKVGRRPKGYPPGPPTLPLIGNLHQMPKKRAHVQFSKWAEEYGPIYSLMLGTQCMIILSSDRVIKDLLDKRGNIYSSRPEMYLGQVVSNYQRLVLMEYGPTWRMIRTIIHAILNVKAAASYVPYQDLENKQMLSDLLKEPDKFIHHIRRYSNSFTTQMVFGFRVTSIDDPKLVQLYEGFEKFCEVSGTTIGALLDLFPVLRRLPDALLPIRKYAKRLHKEERELYVGHWMDVKRAIKGGSAKPCFCVDLARAQSKENISDDLAGYVSGTLLEAGSDTTAATLIGFVQAMILFPEVQENARKELDRVCGDRMPTMEDEPNLPYIRGCVKESLRWMPPVDVPHAAIKDDEYMGFKIPKGTMILSNVRGIHFSPTRYPNPHTFSPSRYLSDSRTAAESANLSDPSQRDHFAFGAGRRICQGMHIAERSLFLSISRMLWAFTFLPKKDKNGVEVLPDPEDLTEGILIQPRPFLADIRVRGKEYEKEIMEAWDGARRGLLDGKGQWKSVP</sequence>